<organism evidence="1 2">
    <name type="scientific">Trema orientale</name>
    <name type="common">Charcoal tree</name>
    <name type="synonym">Celtis orientalis</name>
    <dbReference type="NCBI Taxonomy" id="63057"/>
    <lineage>
        <taxon>Eukaryota</taxon>
        <taxon>Viridiplantae</taxon>
        <taxon>Streptophyta</taxon>
        <taxon>Embryophyta</taxon>
        <taxon>Tracheophyta</taxon>
        <taxon>Spermatophyta</taxon>
        <taxon>Magnoliopsida</taxon>
        <taxon>eudicotyledons</taxon>
        <taxon>Gunneridae</taxon>
        <taxon>Pentapetalae</taxon>
        <taxon>rosids</taxon>
        <taxon>fabids</taxon>
        <taxon>Rosales</taxon>
        <taxon>Cannabaceae</taxon>
        <taxon>Trema</taxon>
    </lineage>
</organism>
<accession>A0A2P5B0J0</accession>
<sequence length="71" mass="7879">MAHSEVVRGVNECIARLEPDTAKRVSASMQLSDYNSAKADFGTELAISTRTELDPADRSHVWYAAFYCIVL</sequence>
<dbReference type="InParanoid" id="A0A2P5B0J0"/>
<evidence type="ECO:0000313" key="1">
    <source>
        <dbReference type="EMBL" id="PON42294.1"/>
    </source>
</evidence>
<name>A0A2P5B0J0_TREOI</name>
<evidence type="ECO:0000313" key="2">
    <source>
        <dbReference type="Proteomes" id="UP000237000"/>
    </source>
</evidence>
<dbReference type="STRING" id="63057.A0A2P5B0J0"/>
<dbReference type="OrthoDB" id="1712654at2759"/>
<keyword evidence="2" id="KW-1185">Reference proteome</keyword>
<protein>
    <submittedName>
        <fullName evidence="1">Uncharacterized protein</fullName>
    </submittedName>
</protein>
<proteinExistence type="predicted"/>
<gene>
    <name evidence="1" type="ORF">TorRG33x02_336110</name>
</gene>
<dbReference type="AlphaFoldDB" id="A0A2P5B0J0"/>
<dbReference type="EMBL" id="JXTC01000639">
    <property type="protein sequence ID" value="PON42294.1"/>
    <property type="molecule type" value="Genomic_DNA"/>
</dbReference>
<reference evidence="2" key="1">
    <citation type="submission" date="2016-06" db="EMBL/GenBank/DDBJ databases">
        <title>Parallel loss of symbiosis genes in relatives of nitrogen-fixing non-legume Parasponia.</title>
        <authorList>
            <person name="Van Velzen R."/>
            <person name="Holmer R."/>
            <person name="Bu F."/>
            <person name="Rutten L."/>
            <person name="Van Zeijl A."/>
            <person name="Liu W."/>
            <person name="Santuari L."/>
            <person name="Cao Q."/>
            <person name="Sharma T."/>
            <person name="Shen D."/>
            <person name="Roswanjaya Y."/>
            <person name="Wardhani T."/>
            <person name="Kalhor M.S."/>
            <person name="Jansen J."/>
            <person name="Van den Hoogen J."/>
            <person name="Gungor B."/>
            <person name="Hartog M."/>
            <person name="Hontelez J."/>
            <person name="Verver J."/>
            <person name="Yang W.-C."/>
            <person name="Schijlen E."/>
            <person name="Repin R."/>
            <person name="Schilthuizen M."/>
            <person name="Schranz E."/>
            <person name="Heidstra R."/>
            <person name="Miyata K."/>
            <person name="Fedorova E."/>
            <person name="Kohlen W."/>
            <person name="Bisseling T."/>
            <person name="Smit S."/>
            <person name="Geurts R."/>
        </authorList>
    </citation>
    <scope>NUCLEOTIDE SEQUENCE [LARGE SCALE GENOMIC DNA]</scope>
    <source>
        <strain evidence="2">cv. RG33-2</strain>
    </source>
</reference>
<comment type="caution">
    <text evidence="1">The sequence shown here is derived from an EMBL/GenBank/DDBJ whole genome shotgun (WGS) entry which is preliminary data.</text>
</comment>
<dbReference type="Proteomes" id="UP000237000">
    <property type="component" value="Unassembled WGS sequence"/>
</dbReference>